<reference evidence="1 2" key="1">
    <citation type="journal article" date="2016" name="Nat. Commun.">
        <title>Thousands of microbial genomes shed light on interconnected biogeochemical processes in an aquifer system.</title>
        <authorList>
            <person name="Anantharaman K."/>
            <person name="Brown C.T."/>
            <person name="Hug L.A."/>
            <person name="Sharon I."/>
            <person name="Castelle C.J."/>
            <person name="Probst A.J."/>
            <person name="Thomas B.C."/>
            <person name="Singh A."/>
            <person name="Wilkins M.J."/>
            <person name="Karaoz U."/>
            <person name="Brodie E.L."/>
            <person name="Williams K.H."/>
            <person name="Hubbard S.S."/>
            <person name="Banfield J.F."/>
        </authorList>
    </citation>
    <scope>NUCLEOTIDE SEQUENCE [LARGE SCALE GENOMIC DNA]</scope>
</reference>
<evidence type="ECO:0000313" key="2">
    <source>
        <dbReference type="Proteomes" id="UP000176377"/>
    </source>
</evidence>
<organism evidence="1 2">
    <name type="scientific">Candidatus Kaiserbacteria bacterium RIFCSPHIGHO2_01_FULL_56_24</name>
    <dbReference type="NCBI Taxonomy" id="1798487"/>
    <lineage>
        <taxon>Bacteria</taxon>
        <taxon>Candidatus Kaiseribacteriota</taxon>
    </lineage>
</organism>
<name>A0A1F6DH48_9BACT</name>
<evidence type="ECO:0000313" key="1">
    <source>
        <dbReference type="EMBL" id="OGG60789.1"/>
    </source>
</evidence>
<proteinExistence type="predicted"/>
<dbReference type="Proteomes" id="UP000176377">
    <property type="component" value="Unassembled WGS sequence"/>
</dbReference>
<accession>A0A1F6DH48</accession>
<dbReference type="AlphaFoldDB" id="A0A1F6DH48"/>
<dbReference type="EMBL" id="MFLA01000001">
    <property type="protein sequence ID" value="OGG60789.1"/>
    <property type="molecule type" value="Genomic_DNA"/>
</dbReference>
<protein>
    <submittedName>
        <fullName evidence="1">Uncharacterized protein</fullName>
    </submittedName>
</protein>
<gene>
    <name evidence="1" type="ORF">A2765_01600</name>
</gene>
<sequence length="84" mass="9776">MEEAMRHITRRIYDQNPDEIERERGLMLIGEWLEARKTLELRPPDSAAKDASVICPTCRLPFVADRMCSGTNYQEHCLEIRIVS</sequence>
<comment type="caution">
    <text evidence="1">The sequence shown here is derived from an EMBL/GenBank/DDBJ whole genome shotgun (WGS) entry which is preliminary data.</text>
</comment>